<reference evidence="4" key="1">
    <citation type="submission" date="2017-02" db="UniProtKB">
        <authorList>
            <consortium name="WormBaseParasite"/>
        </authorList>
    </citation>
    <scope>IDENTIFICATION</scope>
</reference>
<evidence type="ECO:0000256" key="1">
    <source>
        <dbReference type="SAM" id="MobiDB-lite"/>
    </source>
</evidence>
<gene>
    <name evidence="2" type="ORF">HPLM_LOCUS12459</name>
</gene>
<dbReference type="WBParaSite" id="HPLM_0001246701-mRNA-1">
    <property type="protein sequence ID" value="HPLM_0001246701-mRNA-1"/>
    <property type="gene ID" value="HPLM_0001246701"/>
</dbReference>
<evidence type="ECO:0000313" key="3">
    <source>
        <dbReference type="Proteomes" id="UP000268014"/>
    </source>
</evidence>
<dbReference type="EMBL" id="UZAF01017872">
    <property type="protein sequence ID" value="VDO45732.1"/>
    <property type="molecule type" value="Genomic_DNA"/>
</dbReference>
<evidence type="ECO:0000313" key="2">
    <source>
        <dbReference type="EMBL" id="VDO45732.1"/>
    </source>
</evidence>
<protein>
    <submittedName>
        <fullName evidence="2 4">Uncharacterized protein</fullName>
    </submittedName>
</protein>
<dbReference type="Proteomes" id="UP000268014">
    <property type="component" value="Unassembled WGS sequence"/>
</dbReference>
<name>A0A0N4WMM2_HAEPC</name>
<sequence>MKKNVPCVWLEAEAEESSIQMAEIQLADPEDPDVKSALARPSPAANQDPSDPMSADATVKRPNLGFSYST</sequence>
<dbReference type="AlphaFoldDB" id="A0A0N4WMM2"/>
<evidence type="ECO:0000313" key="4">
    <source>
        <dbReference type="WBParaSite" id="HPLM_0001246701-mRNA-1"/>
    </source>
</evidence>
<reference evidence="2 3" key="2">
    <citation type="submission" date="2018-11" db="EMBL/GenBank/DDBJ databases">
        <authorList>
            <consortium name="Pathogen Informatics"/>
        </authorList>
    </citation>
    <scope>NUCLEOTIDE SEQUENCE [LARGE SCALE GENOMIC DNA]</scope>
    <source>
        <strain evidence="2 3">MHpl1</strain>
    </source>
</reference>
<proteinExistence type="predicted"/>
<feature type="region of interest" description="Disordered" evidence="1">
    <location>
        <begin position="28"/>
        <end position="70"/>
    </location>
</feature>
<accession>A0A0N4WMM2</accession>
<keyword evidence="3" id="KW-1185">Reference proteome</keyword>
<organism evidence="4">
    <name type="scientific">Haemonchus placei</name>
    <name type="common">Barber's pole worm</name>
    <dbReference type="NCBI Taxonomy" id="6290"/>
    <lineage>
        <taxon>Eukaryota</taxon>
        <taxon>Metazoa</taxon>
        <taxon>Ecdysozoa</taxon>
        <taxon>Nematoda</taxon>
        <taxon>Chromadorea</taxon>
        <taxon>Rhabditida</taxon>
        <taxon>Rhabditina</taxon>
        <taxon>Rhabditomorpha</taxon>
        <taxon>Strongyloidea</taxon>
        <taxon>Trichostrongylidae</taxon>
        <taxon>Haemonchus</taxon>
    </lineage>
</organism>